<accession>A0A382QHS4</accession>
<dbReference type="EMBL" id="UINC01114635">
    <property type="protein sequence ID" value="SVC85079.1"/>
    <property type="molecule type" value="Genomic_DNA"/>
</dbReference>
<gene>
    <name evidence="1" type="ORF">METZ01_LOCUS337933</name>
</gene>
<proteinExistence type="predicted"/>
<dbReference type="AlphaFoldDB" id="A0A382QHS4"/>
<organism evidence="1">
    <name type="scientific">marine metagenome</name>
    <dbReference type="NCBI Taxonomy" id="408172"/>
    <lineage>
        <taxon>unclassified sequences</taxon>
        <taxon>metagenomes</taxon>
        <taxon>ecological metagenomes</taxon>
    </lineage>
</organism>
<name>A0A382QHS4_9ZZZZ</name>
<evidence type="ECO:0000313" key="1">
    <source>
        <dbReference type="EMBL" id="SVC85079.1"/>
    </source>
</evidence>
<sequence length="89" mass="11167">AIRQTDDVWPVSKRAPRPWRKFYYKFGDPMYFNYKEKTQDNFREFTDTIMSKISELSEECEEYWNSRKITNRLKNWKDKTRQRIASWRE</sequence>
<feature type="non-terminal residue" evidence="1">
    <location>
        <position position="1"/>
    </location>
</feature>
<protein>
    <submittedName>
        <fullName evidence="1">Uncharacterized protein</fullName>
    </submittedName>
</protein>
<reference evidence="1" key="1">
    <citation type="submission" date="2018-05" db="EMBL/GenBank/DDBJ databases">
        <authorList>
            <person name="Lanie J.A."/>
            <person name="Ng W.-L."/>
            <person name="Kazmierczak K.M."/>
            <person name="Andrzejewski T.M."/>
            <person name="Davidsen T.M."/>
            <person name="Wayne K.J."/>
            <person name="Tettelin H."/>
            <person name="Glass J.I."/>
            <person name="Rusch D."/>
            <person name="Podicherti R."/>
            <person name="Tsui H.-C.T."/>
            <person name="Winkler M.E."/>
        </authorList>
    </citation>
    <scope>NUCLEOTIDE SEQUENCE</scope>
</reference>